<proteinExistence type="predicted"/>
<dbReference type="AlphaFoldDB" id="A0A2P6VHQ9"/>
<reference evidence="2 3" key="1">
    <citation type="journal article" date="2018" name="Plant J.">
        <title>Genome sequences of Chlorella sorokiniana UTEX 1602 and Micractinium conductrix SAG 241.80: implications to maltose excretion by a green alga.</title>
        <authorList>
            <person name="Arriola M.B."/>
            <person name="Velmurugan N."/>
            <person name="Zhang Y."/>
            <person name="Plunkett M.H."/>
            <person name="Hondzo H."/>
            <person name="Barney B.M."/>
        </authorList>
    </citation>
    <scope>NUCLEOTIDE SEQUENCE [LARGE SCALE GENOMIC DNA]</scope>
    <source>
        <strain evidence="2 3">SAG 241.80</strain>
    </source>
</reference>
<accession>A0A2P6VHQ9</accession>
<dbReference type="InterPro" id="IPR057202">
    <property type="entry name" value="DUF7880"/>
</dbReference>
<dbReference type="STRING" id="554055.A0A2P6VHQ9"/>
<sequence>MFSALSCRALGALAAPQQRLQRTQRQVMPVAASTSREQPSLAASSAAAPSAAVLPRRAALAAALAAAPWLWSGAALADNDAVKAGLNRYVKKKKLERLDTYVPPLLEARGQLIRVGRVMLQDPAAARELLRSGVFGGLRDNVRSLGEYASQCAGDASGTNLVRGFFTELEGFDGALRQAARGGDPLPEDARTRLEAVVAALDALLATVPADDFEQAQRVVAAIQDMDAEAAAETGRGAAAADAEALSKLL</sequence>
<dbReference type="OrthoDB" id="512787at2759"/>
<gene>
    <name evidence="2" type="ORF">C2E20_3042</name>
</gene>
<keyword evidence="3" id="KW-1185">Reference proteome</keyword>
<feature type="domain" description="DUF7880" evidence="1">
    <location>
        <begin position="98"/>
        <end position="219"/>
    </location>
</feature>
<comment type="caution">
    <text evidence="2">The sequence shown here is derived from an EMBL/GenBank/DDBJ whole genome shotgun (WGS) entry which is preliminary data.</text>
</comment>
<name>A0A2P6VHQ9_9CHLO</name>
<evidence type="ECO:0000313" key="2">
    <source>
        <dbReference type="EMBL" id="PSC73623.1"/>
    </source>
</evidence>
<dbReference type="PANTHER" id="PTHR36014">
    <property type="entry name" value="OS03G0176600 PROTEIN"/>
    <property type="match status" value="1"/>
</dbReference>
<dbReference type="PANTHER" id="PTHR36014:SF1">
    <property type="entry name" value="OS03G0176700 PROTEIN"/>
    <property type="match status" value="1"/>
</dbReference>
<evidence type="ECO:0000313" key="3">
    <source>
        <dbReference type="Proteomes" id="UP000239649"/>
    </source>
</evidence>
<organism evidence="2 3">
    <name type="scientific">Micractinium conductrix</name>
    <dbReference type="NCBI Taxonomy" id="554055"/>
    <lineage>
        <taxon>Eukaryota</taxon>
        <taxon>Viridiplantae</taxon>
        <taxon>Chlorophyta</taxon>
        <taxon>core chlorophytes</taxon>
        <taxon>Trebouxiophyceae</taxon>
        <taxon>Chlorellales</taxon>
        <taxon>Chlorellaceae</taxon>
        <taxon>Chlorella clade</taxon>
        <taxon>Micractinium</taxon>
    </lineage>
</organism>
<dbReference type="Proteomes" id="UP000239649">
    <property type="component" value="Unassembled WGS sequence"/>
</dbReference>
<dbReference type="EMBL" id="LHPF02000006">
    <property type="protein sequence ID" value="PSC73623.1"/>
    <property type="molecule type" value="Genomic_DNA"/>
</dbReference>
<evidence type="ECO:0000259" key="1">
    <source>
        <dbReference type="Pfam" id="PF25306"/>
    </source>
</evidence>
<protein>
    <recommendedName>
        <fullName evidence="1">DUF7880 domain-containing protein</fullName>
    </recommendedName>
</protein>
<dbReference type="Pfam" id="PF25306">
    <property type="entry name" value="DUF7880"/>
    <property type="match status" value="1"/>
</dbReference>